<feature type="compositionally biased region" description="Polar residues" evidence="1">
    <location>
        <begin position="35"/>
        <end position="52"/>
    </location>
</feature>
<sequence length="101" mass="11561">MAAIVGKEEHDSFKRRMLENIPPPPKQAPKPAQVARSSNSKIRKQSQGQNKGNGKALATTPYRKGYCIQNIQQDTMENVFQMARTIIEMQKREEARSKYQK</sequence>
<evidence type="ECO:0000256" key="1">
    <source>
        <dbReference type="SAM" id="MobiDB-lite"/>
    </source>
</evidence>
<dbReference type="EMBL" id="AVOT02052141">
    <property type="protein sequence ID" value="MBW0547086.1"/>
    <property type="molecule type" value="Genomic_DNA"/>
</dbReference>
<feature type="compositionally biased region" description="Basic and acidic residues" evidence="1">
    <location>
        <begin position="1"/>
        <end position="18"/>
    </location>
</feature>
<evidence type="ECO:0000313" key="2">
    <source>
        <dbReference type="EMBL" id="MBW0547086.1"/>
    </source>
</evidence>
<protein>
    <submittedName>
        <fullName evidence="2">Uncharacterized protein</fullName>
    </submittedName>
</protein>
<proteinExistence type="predicted"/>
<gene>
    <name evidence="2" type="ORF">O181_086801</name>
</gene>
<evidence type="ECO:0000313" key="3">
    <source>
        <dbReference type="Proteomes" id="UP000765509"/>
    </source>
</evidence>
<feature type="region of interest" description="Disordered" evidence="1">
    <location>
        <begin position="1"/>
        <end position="58"/>
    </location>
</feature>
<organism evidence="2 3">
    <name type="scientific">Austropuccinia psidii MF-1</name>
    <dbReference type="NCBI Taxonomy" id="1389203"/>
    <lineage>
        <taxon>Eukaryota</taxon>
        <taxon>Fungi</taxon>
        <taxon>Dikarya</taxon>
        <taxon>Basidiomycota</taxon>
        <taxon>Pucciniomycotina</taxon>
        <taxon>Pucciniomycetes</taxon>
        <taxon>Pucciniales</taxon>
        <taxon>Sphaerophragmiaceae</taxon>
        <taxon>Austropuccinia</taxon>
    </lineage>
</organism>
<name>A0A9Q3P4D9_9BASI</name>
<reference evidence="2" key="1">
    <citation type="submission" date="2021-03" db="EMBL/GenBank/DDBJ databases">
        <title>Draft genome sequence of rust myrtle Austropuccinia psidii MF-1, a brazilian biotype.</title>
        <authorList>
            <person name="Quecine M.C."/>
            <person name="Pachon D.M.R."/>
            <person name="Bonatelli M.L."/>
            <person name="Correr F.H."/>
            <person name="Franceschini L.M."/>
            <person name="Leite T.F."/>
            <person name="Margarido G.R.A."/>
            <person name="Almeida C.A."/>
            <person name="Ferrarezi J.A."/>
            <person name="Labate C.A."/>
        </authorList>
    </citation>
    <scope>NUCLEOTIDE SEQUENCE</scope>
    <source>
        <strain evidence="2">MF-1</strain>
    </source>
</reference>
<comment type="caution">
    <text evidence="2">The sequence shown here is derived from an EMBL/GenBank/DDBJ whole genome shotgun (WGS) entry which is preliminary data.</text>
</comment>
<accession>A0A9Q3P4D9</accession>
<dbReference type="AlphaFoldDB" id="A0A9Q3P4D9"/>
<dbReference type="Proteomes" id="UP000765509">
    <property type="component" value="Unassembled WGS sequence"/>
</dbReference>
<keyword evidence="3" id="KW-1185">Reference proteome</keyword>